<protein>
    <recommendedName>
        <fullName evidence="7">Regulator of microtubule dynamics protein 1</fullName>
    </recommendedName>
    <alternativeName>
        <fullName evidence="8">Protein FAM82B</fullName>
    </alternativeName>
</protein>
<organism evidence="9 10">
    <name type="scientific">Iphiclides podalirius</name>
    <name type="common">scarce swallowtail</name>
    <dbReference type="NCBI Taxonomy" id="110791"/>
    <lineage>
        <taxon>Eukaryota</taxon>
        <taxon>Metazoa</taxon>
        <taxon>Ecdysozoa</taxon>
        <taxon>Arthropoda</taxon>
        <taxon>Hexapoda</taxon>
        <taxon>Insecta</taxon>
        <taxon>Pterygota</taxon>
        <taxon>Neoptera</taxon>
        <taxon>Endopterygota</taxon>
        <taxon>Lepidoptera</taxon>
        <taxon>Glossata</taxon>
        <taxon>Ditrysia</taxon>
        <taxon>Papilionoidea</taxon>
        <taxon>Papilionidae</taxon>
        <taxon>Papilioninae</taxon>
        <taxon>Iphiclides</taxon>
    </lineage>
</organism>
<keyword evidence="3" id="KW-0963">Cytoplasm</keyword>
<accession>A0ABN8IAU0</accession>
<dbReference type="SUPFAM" id="SSF48452">
    <property type="entry name" value="TPR-like"/>
    <property type="match status" value="1"/>
</dbReference>
<name>A0ABN8IAU0_9NEOP</name>
<dbReference type="EMBL" id="OW152814">
    <property type="protein sequence ID" value="CAH2050310.1"/>
    <property type="molecule type" value="Genomic_DNA"/>
</dbReference>
<keyword evidence="4" id="KW-0677">Repeat</keyword>
<sequence>MSVATNGDRCVSVALSVYTQEDGPYGTDIGVTVTPGGEPGAGRIADANSYSALNIIPYKSRIVLSAIYYRINRRNCTSPTLAVLGFLWSKPKLDIEKKEDVSILLEKADVEFDNGHYEDCYHILIQSKFNDNTEVKWRMCRALYNLAKQTKYDPNYRKALIKEAYEIISNELPKSQQNYAVHKWYALILEAKSSYDGYKEKIKHLEKIKEQLDLAVALNPNDATTLHMLGEWCYQLSDMPWHHRKTAEILFSPLPHSCYEDALEYFLKAESVHPRFYSVNLLRIGSCYLKLEKEDQAKYYLHLAAGYPAKSNEDHQANKEAAELLKRLQ</sequence>
<dbReference type="PANTHER" id="PTHR16056">
    <property type="entry name" value="REGULATOR OF MICROTUBULE DYNAMICS PROTEIN"/>
    <property type="match status" value="1"/>
</dbReference>
<evidence type="ECO:0000313" key="10">
    <source>
        <dbReference type="Proteomes" id="UP000837857"/>
    </source>
</evidence>
<keyword evidence="10" id="KW-1185">Reference proteome</keyword>
<keyword evidence="6" id="KW-0206">Cytoskeleton</keyword>
<evidence type="ECO:0000256" key="3">
    <source>
        <dbReference type="ARBA" id="ARBA00022490"/>
    </source>
</evidence>
<dbReference type="Gene3D" id="1.25.40.10">
    <property type="entry name" value="Tetratricopeptide repeat domain"/>
    <property type="match status" value="1"/>
</dbReference>
<evidence type="ECO:0000256" key="1">
    <source>
        <dbReference type="ARBA" id="ARBA00004245"/>
    </source>
</evidence>
<evidence type="ECO:0000256" key="8">
    <source>
        <dbReference type="ARBA" id="ARBA00041958"/>
    </source>
</evidence>
<reference evidence="9" key="1">
    <citation type="submission" date="2022-03" db="EMBL/GenBank/DDBJ databases">
        <authorList>
            <person name="Martin H S."/>
        </authorList>
    </citation>
    <scope>NUCLEOTIDE SEQUENCE</scope>
</reference>
<dbReference type="Pfam" id="PF21033">
    <property type="entry name" value="RMD1-3"/>
    <property type="match status" value="1"/>
</dbReference>
<evidence type="ECO:0000313" key="9">
    <source>
        <dbReference type="EMBL" id="CAH2050310.1"/>
    </source>
</evidence>
<evidence type="ECO:0000256" key="2">
    <source>
        <dbReference type="ARBA" id="ARBA00011375"/>
    </source>
</evidence>
<dbReference type="PANTHER" id="PTHR16056:SF16">
    <property type="entry name" value="REGULATOR OF MICROTUBULE DYNAMICS PROTEIN 1"/>
    <property type="match status" value="1"/>
</dbReference>
<evidence type="ECO:0000256" key="7">
    <source>
        <dbReference type="ARBA" id="ARBA00039966"/>
    </source>
</evidence>
<evidence type="ECO:0000256" key="4">
    <source>
        <dbReference type="ARBA" id="ARBA00022737"/>
    </source>
</evidence>
<dbReference type="InterPro" id="IPR049039">
    <property type="entry name" value="RMD1-3_a_helical_rpt"/>
</dbReference>
<proteinExistence type="predicted"/>
<comment type="subunit">
    <text evidence="2">Interacts with microtubules.</text>
</comment>
<gene>
    <name evidence="9" type="ORF">IPOD504_LOCUS7369</name>
</gene>
<comment type="subcellular location">
    <subcellularLocation>
        <location evidence="1">Cytoplasm</location>
        <location evidence="1">Cytoskeleton</location>
    </subcellularLocation>
</comment>
<dbReference type="InterPro" id="IPR011990">
    <property type="entry name" value="TPR-like_helical_dom_sf"/>
</dbReference>
<feature type="non-terminal residue" evidence="9">
    <location>
        <position position="329"/>
    </location>
</feature>
<keyword evidence="5" id="KW-0802">TPR repeat</keyword>
<evidence type="ECO:0000256" key="6">
    <source>
        <dbReference type="ARBA" id="ARBA00023212"/>
    </source>
</evidence>
<evidence type="ECO:0000256" key="5">
    <source>
        <dbReference type="ARBA" id="ARBA00022803"/>
    </source>
</evidence>
<dbReference type="Proteomes" id="UP000837857">
    <property type="component" value="Chromosome 2"/>
</dbReference>